<feature type="region of interest" description="Disordered" evidence="2">
    <location>
        <begin position="214"/>
        <end position="262"/>
    </location>
</feature>
<dbReference type="AlphaFoldDB" id="A0A8S1FB84"/>
<feature type="domain" description="C2H2-type" evidence="3">
    <location>
        <begin position="448"/>
        <end position="471"/>
    </location>
</feature>
<sequence>MGSKNLANYAKCVITDYDGDSSEIQRSTSPQATPAEAEVTKYLPWPRTVIPSSGHHEQQHAERKTKNKPNTAAMMATNTVDMQQLLMSIDPTNGNQELFNQMSKGAMVTSGGSASPSLLASSGAPSSSSIANEGRMRCDGGGDEEKEALNGGGANPWLSLLLQQQQQQQQNSQKNEVMDIMQHANPQILELLAQNGNVDFTQLVGQLAGRRNAADEASARDGSISPKMVASTSDDGEVPPAKKTKITDEPTTTTSQPQQPAAENSLIKSAFDNLLLAQMSSLTSQLPQHQQQQQQQQASKADESAADEPSSFKCHECDKEFENVAFLEQHKLAQHTNLMAQRLFGGLFPSSISGLPLMFQSPLHQQFTGMQDFDSPLSSISTPKIAGVKRQYSSNGKNYCDLCNKEVCNKYFLRTHMLKMHRIVIDENKTVIANIDTLEGERMGGLSFRCDTCFTEFKSRNQLRQHKQDVHGVMPLSTPRSANKASVPSTPTSTSAPIDEKCQLCDKRVPTIMMSLHIQQEHLSGGQIGEMAPDLSQIMAVLNQATRGQSNDSDENAAISTSKADDPNILKCTRCQYTTWEAKNLEMHQERHEPMNDVKRRGSDDDEDDAMKLTKEAALKMVVRNQFDTSDGADALNLTIHKSMKKDQEEEKSGGAQHERNSHTSGSISPSGESLPEGFGKPINSEKSFPLQTFIVRSNDEKGAFLGEFLIQIPVRNMVDGPRRMVFDLLPTGPSN</sequence>
<dbReference type="SMART" id="SM00355">
    <property type="entry name" value="ZnF_C2H2"/>
    <property type="match status" value="5"/>
</dbReference>
<feature type="compositionally biased region" description="Basic and acidic residues" evidence="2">
    <location>
        <begin position="587"/>
        <end position="603"/>
    </location>
</feature>
<evidence type="ECO:0000256" key="2">
    <source>
        <dbReference type="SAM" id="MobiDB-lite"/>
    </source>
</evidence>
<evidence type="ECO:0000256" key="1">
    <source>
        <dbReference type="PROSITE-ProRule" id="PRU00042"/>
    </source>
</evidence>
<dbReference type="GO" id="GO:0008270">
    <property type="term" value="F:zinc ion binding"/>
    <property type="evidence" value="ECO:0007669"/>
    <property type="project" value="UniProtKB-KW"/>
</dbReference>
<keyword evidence="1" id="KW-0479">Metal-binding</keyword>
<feature type="compositionally biased region" description="Polar residues" evidence="2">
    <location>
        <begin position="663"/>
        <end position="672"/>
    </location>
</feature>
<evidence type="ECO:0000313" key="5">
    <source>
        <dbReference type="Proteomes" id="UP000494206"/>
    </source>
</evidence>
<feature type="compositionally biased region" description="Polar residues" evidence="2">
    <location>
        <begin position="478"/>
        <end position="487"/>
    </location>
</feature>
<dbReference type="EMBL" id="CADEPM010000012">
    <property type="protein sequence ID" value="CAB3411043.1"/>
    <property type="molecule type" value="Genomic_DNA"/>
</dbReference>
<feature type="compositionally biased region" description="Low complexity" evidence="2">
    <location>
        <begin position="288"/>
        <end position="297"/>
    </location>
</feature>
<reference evidence="4 5" key="1">
    <citation type="submission" date="2020-04" db="EMBL/GenBank/DDBJ databases">
        <authorList>
            <person name="Laetsch R D."/>
            <person name="Stevens L."/>
            <person name="Kumar S."/>
            <person name="Blaxter L. M."/>
        </authorList>
    </citation>
    <scope>NUCLEOTIDE SEQUENCE [LARGE SCALE GENOMIC DNA]</scope>
</reference>
<protein>
    <recommendedName>
        <fullName evidence="3">C2H2-type domain-containing protein</fullName>
    </recommendedName>
</protein>
<dbReference type="Proteomes" id="UP000494206">
    <property type="component" value="Unassembled WGS sequence"/>
</dbReference>
<feature type="region of interest" description="Disordered" evidence="2">
    <location>
        <begin position="110"/>
        <end position="155"/>
    </location>
</feature>
<dbReference type="InterPro" id="IPR013087">
    <property type="entry name" value="Znf_C2H2_type"/>
</dbReference>
<feature type="compositionally biased region" description="Polar residues" evidence="2">
    <location>
        <begin position="22"/>
        <end position="32"/>
    </location>
</feature>
<name>A0A8S1FB84_9PELO</name>
<feature type="region of interest" description="Disordered" evidence="2">
    <location>
        <begin position="587"/>
        <end position="608"/>
    </location>
</feature>
<feature type="region of interest" description="Disordered" evidence="2">
    <location>
        <begin position="473"/>
        <end position="497"/>
    </location>
</feature>
<dbReference type="PROSITE" id="PS50157">
    <property type="entry name" value="ZINC_FINGER_C2H2_2"/>
    <property type="match status" value="2"/>
</dbReference>
<feature type="compositionally biased region" description="Low complexity" evidence="2">
    <location>
        <begin position="249"/>
        <end position="260"/>
    </location>
</feature>
<dbReference type="OrthoDB" id="10020956at2759"/>
<gene>
    <name evidence="4" type="ORF">CBOVIS_LOCUS12479</name>
</gene>
<evidence type="ECO:0000313" key="4">
    <source>
        <dbReference type="EMBL" id="CAB3411043.1"/>
    </source>
</evidence>
<feature type="region of interest" description="Disordered" evidence="2">
    <location>
        <begin position="18"/>
        <end position="69"/>
    </location>
</feature>
<feature type="compositionally biased region" description="Basic and acidic residues" evidence="2">
    <location>
        <begin position="645"/>
        <end position="662"/>
    </location>
</feature>
<dbReference type="PROSITE" id="PS00028">
    <property type="entry name" value="ZINC_FINGER_C2H2_1"/>
    <property type="match status" value="3"/>
</dbReference>
<accession>A0A8S1FB84</accession>
<feature type="region of interest" description="Disordered" evidence="2">
    <location>
        <begin position="282"/>
        <end position="311"/>
    </location>
</feature>
<keyword evidence="5" id="KW-1185">Reference proteome</keyword>
<keyword evidence="1" id="KW-0862">Zinc</keyword>
<evidence type="ECO:0000259" key="3">
    <source>
        <dbReference type="PROSITE" id="PS50157"/>
    </source>
</evidence>
<dbReference type="FunFam" id="3.30.160.60:FF:002852">
    <property type="entry name" value="Dorsal Intercalation and Elongation defect"/>
    <property type="match status" value="1"/>
</dbReference>
<dbReference type="PANTHER" id="PTHR21190">
    <property type="entry name" value="GH10077P"/>
    <property type="match status" value="1"/>
</dbReference>
<proteinExistence type="predicted"/>
<dbReference type="PANTHER" id="PTHR21190:SF1">
    <property type="entry name" value="GH10077P"/>
    <property type="match status" value="1"/>
</dbReference>
<comment type="caution">
    <text evidence="4">The sequence shown here is derived from an EMBL/GenBank/DDBJ whole genome shotgun (WGS) entry which is preliminary data.</text>
</comment>
<organism evidence="4 5">
    <name type="scientific">Caenorhabditis bovis</name>
    <dbReference type="NCBI Taxonomy" id="2654633"/>
    <lineage>
        <taxon>Eukaryota</taxon>
        <taxon>Metazoa</taxon>
        <taxon>Ecdysozoa</taxon>
        <taxon>Nematoda</taxon>
        <taxon>Chromadorea</taxon>
        <taxon>Rhabditida</taxon>
        <taxon>Rhabditina</taxon>
        <taxon>Rhabditomorpha</taxon>
        <taxon>Rhabditoidea</taxon>
        <taxon>Rhabditidae</taxon>
        <taxon>Peloderinae</taxon>
        <taxon>Caenorhabditis</taxon>
    </lineage>
</organism>
<keyword evidence="1" id="KW-0863">Zinc-finger</keyword>
<feature type="compositionally biased region" description="Low complexity" evidence="2">
    <location>
        <begin position="110"/>
        <end position="129"/>
    </location>
</feature>
<feature type="domain" description="C2H2-type" evidence="3">
    <location>
        <begin position="312"/>
        <end position="340"/>
    </location>
</feature>
<dbReference type="Gene3D" id="3.30.160.60">
    <property type="entry name" value="Classic Zinc Finger"/>
    <property type="match status" value="1"/>
</dbReference>
<feature type="compositionally biased region" description="Low complexity" evidence="2">
    <location>
        <begin position="488"/>
        <end position="497"/>
    </location>
</feature>
<feature type="region of interest" description="Disordered" evidence="2">
    <location>
        <begin position="645"/>
        <end position="683"/>
    </location>
</feature>
<feature type="compositionally biased region" description="Basic and acidic residues" evidence="2">
    <location>
        <begin position="54"/>
        <end position="64"/>
    </location>
</feature>